<sequence>MTDQLPPARIRFARRFVATIPGQPDIHGVQFPDSGRVIADTETGLTGFLTVDVITSEYEGAVIRWANEATEEQR</sequence>
<accession>A0ABW3XXC2</accession>
<reference evidence="2" key="1">
    <citation type="journal article" date="2019" name="Int. J. Syst. Evol. Microbiol.">
        <title>The Global Catalogue of Microorganisms (GCM) 10K type strain sequencing project: providing services to taxonomists for standard genome sequencing and annotation.</title>
        <authorList>
            <consortium name="The Broad Institute Genomics Platform"/>
            <consortium name="The Broad Institute Genome Sequencing Center for Infectious Disease"/>
            <person name="Wu L."/>
            <person name="Ma J."/>
        </authorList>
    </citation>
    <scope>NUCLEOTIDE SEQUENCE [LARGE SCALE GENOMIC DNA]</scope>
    <source>
        <strain evidence="2">CGMCC 4.7020</strain>
    </source>
</reference>
<protein>
    <submittedName>
        <fullName evidence="1">Uncharacterized protein</fullName>
    </submittedName>
</protein>
<proteinExistence type="predicted"/>
<dbReference type="EMBL" id="JBHTMM010000277">
    <property type="protein sequence ID" value="MFD1313807.1"/>
    <property type="molecule type" value="Genomic_DNA"/>
</dbReference>
<dbReference type="Proteomes" id="UP001597058">
    <property type="component" value="Unassembled WGS sequence"/>
</dbReference>
<evidence type="ECO:0000313" key="1">
    <source>
        <dbReference type="EMBL" id="MFD1313807.1"/>
    </source>
</evidence>
<comment type="caution">
    <text evidence="1">The sequence shown here is derived from an EMBL/GenBank/DDBJ whole genome shotgun (WGS) entry which is preliminary data.</text>
</comment>
<dbReference type="RefSeq" id="WP_381239510.1">
    <property type="nucleotide sequence ID" value="NZ_JBHSKH010000073.1"/>
</dbReference>
<keyword evidence="2" id="KW-1185">Reference proteome</keyword>
<gene>
    <name evidence="1" type="ORF">ACFQ5X_50185</name>
</gene>
<name>A0ABW3XXC2_9ACTN</name>
<evidence type="ECO:0000313" key="2">
    <source>
        <dbReference type="Proteomes" id="UP001597058"/>
    </source>
</evidence>
<organism evidence="1 2">
    <name type="scientific">Streptomyces kaempferi</name>
    <dbReference type="NCBI Taxonomy" id="333725"/>
    <lineage>
        <taxon>Bacteria</taxon>
        <taxon>Bacillati</taxon>
        <taxon>Actinomycetota</taxon>
        <taxon>Actinomycetes</taxon>
        <taxon>Kitasatosporales</taxon>
        <taxon>Streptomycetaceae</taxon>
        <taxon>Streptomyces</taxon>
    </lineage>
</organism>